<feature type="region of interest" description="Disordered" evidence="1">
    <location>
        <begin position="1"/>
        <end position="49"/>
    </location>
</feature>
<accession>A0ABQ5CVI1</accession>
<comment type="caution">
    <text evidence="2">The sequence shown here is derived from an EMBL/GenBank/DDBJ whole genome shotgun (WGS) entry which is preliminary data.</text>
</comment>
<evidence type="ECO:0000313" key="3">
    <source>
        <dbReference type="Proteomes" id="UP001151760"/>
    </source>
</evidence>
<evidence type="ECO:0000256" key="1">
    <source>
        <dbReference type="SAM" id="MobiDB-lite"/>
    </source>
</evidence>
<reference evidence="2" key="2">
    <citation type="submission" date="2022-01" db="EMBL/GenBank/DDBJ databases">
        <authorList>
            <person name="Yamashiro T."/>
            <person name="Shiraishi A."/>
            <person name="Satake H."/>
            <person name="Nakayama K."/>
        </authorList>
    </citation>
    <scope>NUCLEOTIDE SEQUENCE</scope>
</reference>
<feature type="compositionally biased region" description="Polar residues" evidence="1">
    <location>
        <begin position="40"/>
        <end position="49"/>
    </location>
</feature>
<organism evidence="2 3">
    <name type="scientific">Tanacetum coccineum</name>
    <dbReference type="NCBI Taxonomy" id="301880"/>
    <lineage>
        <taxon>Eukaryota</taxon>
        <taxon>Viridiplantae</taxon>
        <taxon>Streptophyta</taxon>
        <taxon>Embryophyta</taxon>
        <taxon>Tracheophyta</taxon>
        <taxon>Spermatophyta</taxon>
        <taxon>Magnoliopsida</taxon>
        <taxon>eudicotyledons</taxon>
        <taxon>Gunneridae</taxon>
        <taxon>Pentapetalae</taxon>
        <taxon>asterids</taxon>
        <taxon>campanulids</taxon>
        <taxon>Asterales</taxon>
        <taxon>Asteraceae</taxon>
        <taxon>Asteroideae</taxon>
        <taxon>Anthemideae</taxon>
        <taxon>Anthemidinae</taxon>
        <taxon>Tanacetum</taxon>
    </lineage>
</organism>
<reference evidence="2" key="1">
    <citation type="journal article" date="2022" name="Int. J. Mol. Sci.">
        <title>Draft Genome of Tanacetum Coccineum: Genomic Comparison of Closely Related Tanacetum-Family Plants.</title>
        <authorList>
            <person name="Yamashiro T."/>
            <person name="Shiraishi A."/>
            <person name="Nakayama K."/>
            <person name="Satake H."/>
        </authorList>
    </citation>
    <scope>NUCLEOTIDE SEQUENCE</scope>
</reference>
<gene>
    <name evidence="2" type="ORF">Tco_0911351</name>
</gene>
<keyword evidence="3" id="KW-1185">Reference proteome</keyword>
<sequence length="196" mass="21869">MDDTSANIVRDSPSPADAETCARSYKTSSGGDTKALDQNPGDNSRVSTLPEQAPHGILHLKINEAIRENVKEAVQIALQAPLRECFRDLSEEDMKEMLHQRMFKSGTYKSLPEHIALYEALEASMERTQRGQISSLKRTTSSSSVVSMEEVDTHDCFYMLLIANQSDPHRANQVEEYQYPDSVNISDSEDILCPSS</sequence>
<dbReference type="EMBL" id="BQNB010014675">
    <property type="protein sequence ID" value="GJT31076.1"/>
    <property type="molecule type" value="Genomic_DNA"/>
</dbReference>
<dbReference type="Proteomes" id="UP001151760">
    <property type="component" value="Unassembled WGS sequence"/>
</dbReference>
<proteinExistence type="predicted"/>
<protein>
    <submittedName>
        <fullName evidence="2">Uncharacterized protein</fullName>
    </submittedName>
</protein>
<evidence type="ECO:0000313" key="2">
    <source>
        <dbReference type="EMBL" id="GJT31076.1"/>
    </source>
</evidence>
<name>A0ABQ5CVI1_9ASTR</name>